<feature type="region of interest" description="Disordered" evidence="1">
    <location>
        <begin position="28"/>
        <end position="47"/>
    </location>
</feature>
<accession>A0A9P9A522</accession>
<comment type="caution">
    <text evidence="2">The sequence shown here is derived from an EMBL/GenBank/DDBJ whole genome shotgun (WGS) entry which is preliminary data.</text>
</comment>
<feature type="region of interest" description="Disordered" evidence="1">
    <location>
        <begin position="107"/>
        <end position="137"/>
    </location>
</feature>
<feature type="compositionally biased region" description="Pro residues" evidence="1">
    <location>
        <begin position="177"/>
        <end position="186"/>
    </location>
</feature>
<keyword evidence="3" id="KW-1185">Reference proteome</keyword>
<organism evidence="2 3">
    <name type="scientific">Truncatella angustata</name>
    <dbReference type="NCBI Taxonomy" id="152316"/>
    <lineage>
        <taxon>Eukaryota</taxon>
        <taxon>Fungi</taxon>
        <taxon>Dikarya</taxon>
        <taxon>Ascomycota</taxon>
        <taxon>Pezizomycotina</taxon>
        <taxon>Sordariomycetes</taxon>
        <taxon>Xylariomycetidae</taxon>
        <taxon>Amphisphaeriales</taxon>
        <taxon>Sporocadaceae</taxon>
        <taxon>Truncatella</taxon>
    </lineage>
</organism>
<dbReference type="EMBL" id="JAGPXC010000001">
    <property type="protein sequence ID" value="KAH6660454.1"/>
    <property type="molecule type" value="Genomic_DNA"/>
</dbReference>
<dbReference type="RefSeq" id="XP_045964585.1">
    <property type="nucleotide sequence ID" value="XM_046098552.1"/>
</dbReference>
<feature type="region of interest" description="Disordered" evidence="1">
    <location>
        <begin position="170"/>
        <end position="229"/>
    </location>
</feature>
<feature type="compositionally biased region" description="Basic and acidic residues" evidence="1">
    <location>
        <begin position="115"/>
        <end position="130"/>
    </location>
</feature>
<evidence type="ECO:0000313" key="3">
    <source>
        <dbReference type="Proteomes" id="UP000758603"/>
    </source>
</evidence>
<evidence type="ECO:0000256" key="1">
    <source>
        <dbReference type="SAM" id="MobiDB-lite"/>
    </source>
</evidence>
<dbReference type="OrthoDB" id="3515338at2759"/>
<protein>
    <submittedName>
        <fullName evidence="2">Uncharacterized protein</fullName>
    </submittedName>
</protein>
<name>A0A9P9A522_9PEZI</name>
<reference evidence="2" key="1">
    <citation type="journal article" date="2021" name="Nat. Commun.">
        <title>Genetic determinants of endophytism in the Arabidopsis root mycobiome.</title>
        <authorList>
            <person name="Mesny F."/>
            <person name="Miyauchi S."/>
            <person name="Thiergart T."/>
            <person name="Pickel B."/>
            <person name="Atanasova L."/>
            <person name="Karlsson M."/>
            <person name="Huettel B."/>
            <person name="Barry K.W."/>
            <person name="Haridas S."/>
            <person name="Chen C."/>
            <person name="Bauer D."/>
            <person name="Andreopoulos W."/>
            <person name="Pangilinan J."/>
            <person name="LaButti K."/>
            <person name="Riley R."/>
            <person name="Lipzen A."/>
            <person name="Clum A."/>
            <person name="Drula E."/>
            <person name="Henrissat B."/>
            <person name="Kohler A."/>
            <person name="Grigoriev I.V."/>
            <person name="Martin F.M."/>
            <person name="Hacquard S."/>
        </authorList>
    </citation>
    <scope>NUCLEOTIDE SEQUENCE</scope>
    <source>
        <strain evidence="2">MPI-SDFR-AT-0073</strain>
    </source>
</reference>
<dbReference type="GeneID" id="70127444"/>
<feature type="compositionally biased region" description="Polar residues" evidence="1">
    <location>
        <begin position="202"/>
        <end position="229"/>
    </location>
</feature>
<evidence type="ECO:0000313" key="2">
    <source>
        <dbReference type="EMBL" id="KAH6660454.1"/>
    </source>
</evidence>
<sequence>MSSTSAASPIHSTRNLNMYNANADALTATSSATANTPPVVPSKRSDDDIQFISSQPVKKQKLTHTKLQIKITPSAPQYHHDLQEQQHPLPDHHVSRYSPILIPNIQLTPPEQGNDYEKETTTAQPQERRVSTGMVGLPSGFPQTDSAYMMRGVSLPIYTSLQNFVLNQPHDRVRPLSSPPLSPKQLPPMSMMHPNAPPLSNDGPQGRSQPMTPKSSHNTYQTLPQSTTRLNSATVMTRPLTPTSSPSPVQTIRMEKSMSSMPQSSLISATQQYEQSPDRLKQTHAPLPPIPRQHFSNHLAANRLTGPKPPCQACAAQSVVRARAQGLPVPMMEMQRTPTHTTPQMPCPPVQSYPPSRPQFMAMPGFKPGFHPMMMPMHAHNFGGLITPPNNISIQQHPITPWQKTPVWMSTAQQATTTTKTGTPRQTSPPAPTPQPLSLQNATPVHPALHATHRKPARNLIVDIAETCQEIFPFEDVAKRQDVPVEKVIEVFTAIIGVPLQRSANDRRRPGREATTRIREYQRAKREIQDVTRSDGAEGNKNEIVVRPFDIAQMMGPLNLRQDS</sequence>
<feature type="region of interest" description="Disordered" evidence="1">
    <location>
        <begin position="413"/>
        <end position="436"/>
    </location>
</feature>
<proteinExistence type="predicted"/>
<dbReference type="AlphaFoldDB" id="A0A9P9A522"/>
<feature type="compositionally biased region" description="Low complexity" evidence="1">
    <location>
        <begin position="413"/>
        <end position="426"/>
    </location>
</feature>
<gene>
    <name evidence="2" type="ORF">BKA67DRAFT_52421</name>
</gene>
<dbReference type="Proteomes" id="UP000758603">
    <property type="component" value="Unassembled WGS sequence"/>
</dbReference>